<evidence type="ECO:0000313" key="2">
    <source>
        <dbReference type="Proteomes" id="UP001499930"/>
    </source>
</evidence>
<sequence>MRPAAVTVVGEAVFSSATLGAEVTPTVAVDAVEVTTGPDGGIPEAVAVFVMAPASMSA</sequence>
<keyword evidence="2" id="KW-1185">Reference proteome</keyword>
<gene>
    <name evidence="1" type="ORF">GCM10017559_60090</name>
</gene>
<reference evidence="1 2" key="1">
    <citation type="journal article" date="2019" name="Int. J. Syst. Evol. Microbiol.">
        <title>The Global Catalogue of Microorganisms (GCM) 10K type strain sequencing project: providing services to taxonomists for standard genome sequencing and annotation.</title>
        <authorList>
            <consortium name="The Broad Institute Genomics Platform"/>
            <consortium name="The Broad Institute Genome Sequencing Center for Infectious Disease"/>
            <person name="Wu L."/>
            <person name="Ma J."/>
        </authorList>
    </citation>
    <scope>NUCLEOTIDE SEQUENCE [LARGE SCALE GENOMIC DNA]</scope>
    <source>
        <strain evidence="1 2">JCM 3106</strain>
    </source>
</reference>
<name>A0ABN3YDC1_9ACTN</name>
<accession>A0ABN3YDC1</accession>
<proteinExistence type="predicted"/>
<evidence type="ECO:0000313" key="1">
    <source>
        <dbReference type="EMBL" id="GAA3026178.1"/>
    </source>
</evidence>
<organism evidence="1 2">
    <name type="scientific">Streptosporangium longisporum</name>
    <dbReference type="NCBI Taxonomy" id="46187"/>
    <lineage>
        <taxon>Bacteria</taxon>
        <taxon>Bacillati</taxon>
        <taxon>Actinomycetota</taxon>
        <taxon>Actinomycetes</taxon>
        <taxon>Streptosporangiales</taxon>
        <taxon>Streptosporangiaceae</taxon>
        <taxon>Streptosporangium</taxon>
    </lineage>
</organism>
<comment type="caution">
    <text evidence="1">The sequence shown here is derived from an EMBL/GenBank/DDBJ whole genome shotgun (WGS) entry which is preliminary data.</text>
</comment>
<protein>
    <submittedName>
        <fullName evidence="1">Uncharacterized protein</fullName>
    </submittedName>
</protein>
<dbReference type="EMBL" id="BAAAWD010000015">
    <property type="protein sequence ID" value="GAA3026178.1"/>
    <property type="molecule type" value="Genomic_DNA"/>
</dbReference>
<dbReference type="Proteomes" id="UP001499930">
    <property type="component" value="Unassembled WGS sequence"/>
</dbReference>